<accession>A0ABD5VL47</accession>
<dbReference type="InterPro" id="IPR006311">
    <property type="entry name" value="TAT_signal"/>
</dbReference>
<evidence type="ECO:0000313" key="2">
    <source>
        <dbReference type="EMBL" id="MFC6953596.1"/>
    </source>
</evidence>
<dbReference type="RefSeq" id="WP_336350553.1">
    <property type="nucleotide sequence ID" value="NZ_JAZAQL010000002.1"/>
</dbReference>
<sequence length="179" mass="19423">MELTRRDAMGALAAAGVAVGAGVVADRFAGTEEDPPAFDEHALATTVAVGRAIYPSDLENVESFVRTYALSRSEGDEDYRTGMADAVAALDEYTQDWYDSDYVDLESETAETVLYEMGVDVEDPDPEGVPPERVRYYLVNELLYALYTTDTGGRLVGLENPQGFPGGTDSYQRGPGTDR</sequence>
<gene>
    <name evidence="2" type="ORF">ACFQGB_12050</name>
</gene>
<dbReference type="PROSITE" id="PS51318">
    <property type="entry name" value="TAT"/>
    <property type="match status" value="1"/>
</dbReference>
<feature type="region of interest" description="Disordered" evidence="1">
    <location>
        <begin position="157"/>
        <end position="179"/>
    </location>
</feature>
<comment type="caution">
    <text evidence="2">The sequence shown here is derived from an EMBL/GenBank/DDBJ whole genome shotgun (WGS) entry which is preliminary data.</text>
</comment>
<evidence type="ECO:0000313" key="3">
    <source>
        <dbReference type="Proteomes" id="UP001596395"/>
    </source>
</evidence>
<organism evidence="2 3">
    <name type="scientific">Halorubellus litoreus</name>
    <dbReference type="NCBI Taxonomy" id="755308"/>
    <lineage>
        <taxon>Archaea</taxon>
        <taxon>Methanobacteriati</taxon>
        <taxon>Methanobacteriota</taxon>
        <taxon>Stenosarchaea group</taxon>
        <taxon>Halobacteria</taxon>
        <taxon>Halobacteriales</taxon>
        <taxon>Halorubellaceae</taxon>
        <taxon>Halorubellus</taxon>
    </lineage>
</organism>
<protein>
    <submittedName>
        <fullName evidence="2">Twin-arginine translocation signal domain-containing protein</fullName>
    </submittedName>
</protein>
<proteinExistence type="predicted"/>
<name>A0ABD5VL47_9EURY</name>
<keyword evidence="3" id="KW-1185">Reference proteome</keyword>
<dbReference type="EMBL" id="JBHSXN010000002">
    <property type="protein sequence ID" value="MFC6953596.1"/>
    <property type="molecule type" value="Genomic_DNA"/>
</dbReference>
<reference evidence="2 3" key="1">
    <citation type="journal article" date="2019" name="Int. J. Syst. Evol. Microbiol.">
        <title>The Global Catalogue of Microorganisms (GCM) 10K type strain sequencing project: providing services to taxonomists for standard genome sequencing and annotation.</title>
        <authorList>
            <consortium name="The Broad Institute Genomics Platform"/>
            <consortium name="The Broad Institute Genome Sequencing Center for Infectious Disease"/>
            <person name="Wu L."/>
            <person name="Ma J."/>
        </authorList>
    </citation>
    <scope>NUCLEOTIDE SEQUENCE [LARGE SCALE GENOMIC DNA]</scope>
    <source>
        <strain evidence="2 3">GX26</strain>
    </source>
</reference>
<dbReference type="AlphaFoldDB" id="A0ABD5VL47"/>
<dbReference type="InterPro" id="IPR019546">
    <property type="entry name" value="TAT_signal_bac_arc"/>
</dbReference>
<dbReference type="Proteomes" id="UP001596395">
    <property type="component" value="Unassembled WGS sequence"/>
</dbReference>
<evidence type="ECO:0000256" key="1">
    <source>
        <dbReference type="SAM" id="MobiDB-lite"/>
    </source>
</evidence>
<dbReference type="NCBIfam" id="TIGR01409">
    <property type="entry name" value="TAT_signal_seq"/>
    <property type="match status" value="1"/>
</dbReference>